<reference evidence="10" key="1">
    <citation type="submission" date="2020-05" db="EMBL/GenBank/DDBJ databases">
        <title>Phylogenomic resolution of chytrid fungi.</title>
        <authorList>
            <person name="Stajich J.E."/>
            <person name="Amses K."/>
            <person name="Simmons R."/>
            <person name="Seto K."/>
            <person name="Myers J."/>
            <person name="Bonds A."/>
            <person name="Quandt C.A."/>
            <person name="Barry K."/>
            <person name="Liu P."/>
            <person name="Grigoriev I."/>
            <person name="Longcore J.E."/>
            <person name="James T.Y."/>
        </authorList>
    </citation>
    <scope>NUCLEOTIDE SEQUENCE</scope>
    <source>
        <strain evidence="10">JEL0513</strain>
    </source>
</reference>
<dbReference type="Gene3D" id="1.10.510.10">
    <property type="entry name" value="Transferase(Phosphotransferase) domain 1"/>
    <property type="match status" value="1"/>
</dbReference>
<evidence type="ECO:0000259" key="8">
    <source>
        <dbReference type="PROSITE" id="PS50011"/>
    </source>
</evidence>
<evidence type="ECO:0000313" key="10">
    <source>
        <dbReference type="EMBL" id="KAJ3114270.1"/>
    </source>
</evidence>
<dbReference type="Pfam" id="PF00069">
    <property type="entry name" value="Pkinase"/>
    <property type="match status" value="1"/>
</dbReference>
<evidence type="ECO:0000256" key="5">
    <source>
        <dbReference type="ARBA" id="ARBA00022777"/>
    </source>
</evidence>
<evidence type="ECO:0000256" key="3">
    <source>
        <dbReference type="ARBA" id="ARBA00022679"/>
    </source>
</evidence>
<dbReference type="GO" id="GO:0004674">
    <property type="term" value="F:protein serine/threonine kinase activity"/>
    <property type="evidence" value="ECO:0007669"/>
    <property type="project" value="UniProtKB-KW"/>
</dbReference>
<evidence type="ECO:0000256" key="4">
    <source>
        <dbReference type="ARBA" id="ARBA00022741"/>
    </source>
</evidence>
<dbReference type="GO" id="GO:0005524">
    <property type="term" value="F:ATP binding"/>
    <property type="evidence" value="ECO:0007669"/>
    <property type="project" value="UniProtKB-KW"/>
</dbReference>
<evidence type="ECO:0000256" key="1">
    <source>
        <dbReference type="ARBA" id="ARBA00022527"/>
    </source>
</evidence>
<dbReference type="EMBL" id="JADGJH010001381">
    <property type="protein sequence ID" value="KAJ3114270.1"/>
    <property type="molecule type" value="Genomic_DNA"/>
</dbReference>
<dbReference type="AlphaFoldDB" id="A0AAD5SYY1"/>
<gene>
    <name evidence="10" type="ORF">HK100_001720</name>
</gene>
<evidence type="ECO:0000256" key="7">
    <source>
        <dbReference type="SAM" id="MobiDB-lite"/>
    </source>
</evidence>
<evidence type="ECO:0000259" key="9">
    <source>
        <dbReference type="PROSITE" id="PS51285"/>
    </source>
</evidence>
<dbReference type="SMART" id="SM00220">
    <property type="entry name" value="S_TKc"/>
    <property type="match status" value="1"/>
</dbReference>
<evidence type="ECO:0000256" key="6">
    <source>
        <dbReference type="ARBA" id="ARBA00022840"/>
    </source>
</evidence>
<keyword evidence="1" id="KW-0723">Serine/threonine-protein kinase</keyword>
<dbReference type="InterPro" id="IPR000961">
    <property type="entry name" value="AGC-kinase_C"/>
</dbReference>
<dbReference type="SUPFAM" id="SSF56112">
    <property type="entry name" value="Protein kinase-like (PK-like)"/>
    <property type="match status" value="1"/>
</dbReference>
<dbReference type="PANTHER" id="PTHR24351">
    <property type="entry name" value="RIBOSOMAL PROTEIN S6 KINASE"/>
    <property type="match status" value="1"/>
</dbReference>
<keyword evidence="4" id="KW-0547">Nucleotide-binding</keyword>
<proteinExistence type="predicted"/>
<evidence type="ECO:0000256" key="2">
    <source>
        <dbReference type="ARBA" id="ARBA00022553"/>
    </source>
</evidence>
<sequence>MVLDLKLGGDLDFHLRTNGYFHEERAQFYFAEIACGLEYLHSLKIVHRDLKPGNVLLDSDGHASLTDFNIGTSACHYDEKKPMTSRSGTLAYMAPEVVNKTPYLNSVDWWSLGIMTFEMLYGYCPFSHSQEPDTKSAIRNDPLIFPELSKSPVSMQAKDILAGLINRDVATRLGSKENGGVGKIRRHGWFEGYNWEKIQSREISVPFKPDVQKNMYYNPILELEEALFEDNPLQSRPVKSKEVKTSKPRTSNGSKEVPQESEEAHQIRLLTDGFQDYDFTKIQYNFNFSKHCEVVLDTSMDLLIEKIETENLQK</sequence>
<comment type="caution">
    <text evidence="10">The sequence shown here is derived from an EMBL/GenBank/DDBJ whole genome shotgun (WGS) entry which is preliminary data.</text>
</comment>
<protein>
    <submittedName>
        <fullName evidence="10">Uncharacterized protein</fullName>
    </submittedName>
</protein>
<dbReference type="Proteomes" id="UP001211907">
    <property type="component" value="Unassembled WGS sequence"/>
</dbReference>
<dbReference type="InterPro" id="IPR008271">
    <property type="entry name" value="Ser/Thr_kinase_AS"/>
</dbReference>
<keyword evidence="6" id="KW-0067">ATP-binding</keyword>
<dbReference type="PROSITE" id="PS00108">
    <property type="entry name" value="PROTEIN_KINASE_ST"/>
    <property type="match status" value="1"/>
</dbReference>
<evidence type="ECO:0000313" key="11">
    <source>
        <dbReference type="Proteomes" id="UP001211907"/>
    </source>
</evidence>
<feature type="domain" description="AGC-kinase C-terminal" evidence="9">
    <location>
        <begin position="191"/>
        <end position="289"/>
    </location>
</feature>
<name>A0AAD5SYY1_9FUNG</name>
<organism evidence="10 11">
    <name type="scientific">Physocladia obscura</name>
    <dbReference type="NCBI Taxonomy" id="109957"/>
    <lineage>
        <taxon>Eukaryota</taxon>
        <taxon>Fungi</taxon>
        <taxon>Fungi incertae sedis</taxon>
        <taxon>Chytridiomycota</taxon>
        <taxon>Chytridiomycota incertae sedis</taxon>
        <taxon>Chytridiomycetes</taxon>
        <taxon>Chytridiales</taxon>
        <taxon>Chytriomycetaceae</taxon>
        <taxon>Physocladia</taxon>
    </lineage>
</organism>
<keyword evidence="2" id="KW-0597">Phosphoprotein</keyword>
<feature type="region of interest" description="Disordered" evidence="7">
    <location>
        <begin position="234"/>
        <end position="264"/>
    </location>
</feature>
<dbReference type="FunFam" id="1.10.510.10:FF:000048">
    <property type="entry name" value="Protein kinase C"/>
    <property type="match status" value="1"/>
</dbReference>
<accession>A0AAD5SYY1</accession>
<dbReference type="PROSITE" id="PS51285">
    <property type="entry name" value="AGC_KINASE_CTER"/>
    <property type="match status" value="1"/>
</dbReference>
<keyword evidence="3" id="KW-0808">Transferase</keyword>
<dbReference type="InterPro" id="IPR000719">
    <property type="entry name" value="Prot_kinase_dom"/>
</dbReference>
<dbReference type="PROSITE" id="PS50011">
    <property type="entry name" value="PROTEIN_KINASE_DOM"/>
    <property type="match status" value="1"/>
</dbReference>
<keyword evidence="5" id="KW-0418">Kinase</keyword>
<keyword evidence="11" id="KW-1185">Reference proteome</keyword>
<dbReference type="InterPro" id="IPR011009">
    <property type="entry name" value="Kinase-like_dom_sf"/>
</dbReference>
<feature type="domain" description="Protein kinase" evidence="8">
    <location>
        <begin position="1"/>
        <end position="190"/>
    </location>
</feature>